<keyword evidence="2" id="KW-0812">Transmembrane</keyword>
<evidence type="ECO:0000313" key="4">
    <source>
        <dbReference type="Proteomes" id="UP000030111"/>
    </source>
</evidence>
<dbReference type="RefSeq" id="WP_026991015.1">
    <property type="nucleotide sequence ID" value="NZ_AUGP01000025.1"/>
</dbReference>
<gene>
    <name evidence="3" type="ORF">Q766_14070</name>
</gene>
<dbReference type="EMBL" id="JRLY01000011">
    <property type="protein sequence ID" value="KGO92280.1"/>
    <property type="molecule type" value="Genomic_DNA"/>
</dbReference>
<feature type="region of interest" description="Disordered" evidence="1">
    <location>
        <begin position="59"/>
        <end position="84"/>
    </location>
</feature>
<dbReference type="AlphaFoldDB" id="A0A0A2MVN6"/>
<proteinExistence type="predicted"/>
<accession>A0A0A2MVN6</accession>
<dbReference type="STRING" id="1121898.GCA_000422725_02835"/>
<comment type="caution">
    <text evidence="3">The sequence shown here is derived from an EMBL/GenBank/DDBJ whole genome shotgun (WGS) entry which is preliminary data.</text>
</comment>
<evidence type="ECO:0000256" key="2">
    <source>
        <dbReference type="SAM" id="Phobius"/>
    </source>
</evidence>
<evidence type="ECO:0000313" key="3">
    <source>
        <dbReference type="EMBL" id="KGO92280.1"/>
    </source>
</evidence>
<protein>
    <submittedName>
        <fullName evidence="3">Uncharacterized protein</fullName>
    </submittedName>
</protein>
<dbReference type="Proteomes" id="UP000030111">
    <property type="component" value="Unassembled WGS sequence"/>
</dbReference>
<keyword evidence="2" id="KW-1133">Transmembrane helix</keyword>
<name>A0A0A2MVN6_9FLAO</name>
<organism evidence="3 4">
    <name type="scientific">Flavobacterium subsaxonicum WB 4.1-42 = DSM 21790</name>
    <dbReference type="NCBI Taxonomy" id="1121898"/>
    <lineage>
        <taxon>Bacteria</taxon>
        <taxon>Pseudomonadati</taxon>
        <taxon>Bacteroidota</taxon>
        <taxon>Flavobacteriia</taxon>
        <taxon>Flavobacteriales</taxon>
        <taxon>Flavobacteriaceae</taxon>
        <taxon>Flavobacterium</taxon>
    </lineage>
</organism>
<feature type="compositionally biased region" description="Polar residues" evidence="1">
    <location>
        <begin position="59"/>
        <end position="77"/>
    </location>
</feature>
<reference evidence="3 4" key="1">
    <citation type="submission" date="2013-09" db="EMBL/GenBank/DDBJ databases">
        <authorList>
            <person name="Zeng Z."/>
            <person name="Chen C."/>
        </authorList>
    </citation>
    <scope>NUCLEOTIDE SEQUENCE [LARGE SCALE GENOMIC DNA]</scope>
    <source>
        <strain evidence="3 4">WB 4.1-42</strain>
    </source>
</reference>
<keyword evidence="4" id="KW-1185">Reference proteome</keyword>
<evidence type="ECO:0000256" key="1">
    <source>
        <dbReference type="SAM" id="MobiDB-lite"/>
    </source>
</evidence>
<keyword evidence="2" id="KW-0472">Membrane</keyword>
<sequence>MGKFGIMELVVILAVIAIIFFALRVLILWYYKIDERITQQHETNRLLRKLAGEPEINSPYLNSARSNANPVVSTGATAQKPKQD</sequence>
<feature type="transmembrane region" description="Helical" evidence="2">
    <location>
        <begin position="6"/>
        <end position="31"/>
    </location>
</feature>